<dbReference type="PANTHER" id="PTHR19879:SF9">
    <property type="entry name" value="TRANSCRIPTION INITIATION FACTOR TFIID SUBUNIT 5"/>
    <property type="match status" value="1"/>
</dbReference>
<dbReference type="GO" id="GO:0003824">
    <property type="term" value="F:catalytic activity"/>
    <property type="evidence" value="ECO:0007669"/>
    <property type="project" value="InterPro"/>
</dbReference>
<dbReference type="InterPro" id="IPR027417">
    <property type="entry name" value="P-loop_NTPase"/>
</dbReference>
<feature type="repeat" description="WD" evidence="3">
    <location>
        <begin position="1101"/>
        <end position="1143"/>
    </location>
</feature>
<dbReference type="PANTHER" id="PTHR19879">
    <property type="entry name" value="TRANSCRIPTION INITIATION FACTOR TFIID"/>
    <property type="match status" value="1"/>
</dbReference>
<feature type="repeat" description="WD" evidence="3">
    <location>
        <begin position="983"/>
        <end position="1017"/>
    </location>
</feature>
<dbReference type="PROSITE" id="PS50837">
    <property type="entry name" value="NACHT"/>
    <property type="match status" value="1"/>
</dbReference>
<dbReference type="InterPro" id="IPR035994">
    <property type="entry name" value="Nucleoside_phosphorylase_sf"/>
</dbReference>
<evidence type="ECO:0000313" key="5">
    <source>
        <dbReference type="EMBL" id="PGH29704.1"/>
    </source>
</evidence>
<dbReference type="EMBL" id="PDND01000218">
    <property type="protein sequence ID" value="PGH29704.1"/>
    <property type="molecule type" value="Genomic_DNA"/>
</dbReference>
<keyword evidence="1 3" id="KW-0853">WD repeat</keyword>
<dbReference type="InterPro" id="IPR015943">
    <property type="entry name" value="WD40/YVTN_repeat-like_dom_sf"/>
</dbReference>
<sequence>MSTLDPNIYTVAWLAPLPIEAQAALYMLDKRHEGRFPLRRGDDYVFEAGEICGHNVIIATLPAGQEYGTGSGAALASQVKKFFPNLWIGLLVGVAAGLPDFSKSPPRDIRLGDILVALPEGESPGVVAYDLGKETGAHGFQLLHSGYRPADTEPVVRSAIGSIKLRAPEEADAFIPYYKHIKDKVHAVGTFVDPGQEEDRLYYVDEDGACQLLERQRRVDSKRTRVWYGPIGSGEKLMRNTEKRNTLRDKYNIIGLEMEAAGVMNRIPVGVIRGVCDYGDENKNKDWQPYAAAMAAAFAKAVLFNIAPKMLQLKKLSPENGDLLERFLQDICETDPENEKLRIEEDKGGLLKDCFAWILQEPQFLKWQSNQNERLLWIRGEPGKGKTMLMIGLIDVFTTQLNGSDSLSYFFLQNSVPHLNNGVSVLRGLIWKLLFAHPQLHRYIPDEYRSRNKDMGMDMFRGPNAFSTLKKMLSCMLRDPSLETVYIFVDALDECDHDLNKLVQWIASDTSEPLSKAKWLLSSRRIPIIQETFLSEDQQHAILELPETHISQAVRRFIQLNVNRLAKRKSYDDELRRNVEASLARGAESTFLWVYLVCNSLETIPRRRTLSELKKFPSGLTPLYDRMLQQIERQDEDDRELCKQILRAVTICYRPLSLEELSSLAGLHDAAVDDSRDLVDLCGSLLILRDQSVYLVHHTAKEYLVAALYVEDHSVILSRSLYAMSNILQKNIYNLRGAGTSIDRIKLTGPDPLAPVRYACFYWVDHLCQIDRNLDSQVGLCDGGDIDLFLREKLLYWLEALSLMKGMSNAVAMIKKLENVLSTGQTPGLEAFIYDAKRFVLNNMSIVEHAPLQLYSSALIFSPTVSIIRNNFWAHLPSWVDHVPAVENTWSAFLQALDHPDGITAIAFLNGRLVTSGLFDPVVRVWNPSTGALLWKLEVDMRWRPVALSPENTIASAYIDTSIRIRDISTGALKRVIYTHYRVTALSFSLDGKILASGCVHGSIEIWNPSSGSRKMVLNGHTGFIRATSFSPGSGFLASAADDLTVRVWDISSGSSVQVLKHSYCPLAVAFSPDSKYIASGTEGGCIRIWDSSTRELLSVCKANSGGVNTVAFSPTNSKIIASGSCDKAVRLWDISTGSTGSLVQTLTGHGDTVQVVSFSPDGTLASGSSDRTVRLWDLEKIPIPTVAQELDFHFIDRMAFSPDGKLVASGSEMEKVRLWNTYGECVGCLDSLDRGIYHVQFSPDGKRIAVISYPDRNTIQLLDVEENTIIQLLERPSLIFTALAFSPDGKSLAYGARSHFPDVRDTINLWNLSTGECTCVVERQPLWVSFLAFSPNGDILASGSRDGSDRTVISLWNLQTGEAIKCVATTHQIEWMSFANDGQSLETDQGVIEVEPVSSSGIQHGPLRPPDLSVCGDWVAWKGECRLWLPPDYRPVQWVAKDNKLALALRTGQVVCLGLRESDE</sequence>
<dbReference type="InterPro" id="IPR036322">
    <property type="entry name" value="WD40_repeat_dom_sf"/>
</dbReference>
<dbReference type="InterPro" id="IPR007111">
    <property type="entry name" value="NACHT_NTPase"/>
</dbReference>
<dbReference type="VEuPathDB" id="FungiDB:EMCG_08615"/>
<evidence type="ECO:0000313" key="6">
    <source>
        <dbReference type="Proteomes" id="UP000226031"/>
    </source>
</evidence>
<dbReference type="Pfam" id="PF24883">
    <property type="entry name" value="NPHP3_N"/>
    <property type="match status" value="1"/>
</dbReference>
<dbReference type="Gene3D" id="2.130.10.10">
    <property type="entry name" value="YVTN repeat-like/Quinoprotein amine dehydrogenase"/>
    <property type="match status" value="3"/>
</dbReference>
<dbReference type="PROSITE" id="PS50082">
    <property type="entry name" value="WD_REPEATS_2"/>
    <property type="match status" value="6"/>
</dbReference>
<keyword evidence="6" id="KW-1185">Reference proteome</keyword>
<feature type="repeat" description="WD" evidence="3">
    <location>
        <begin position="1147"/>
        <end position="1180"/>
    </location>
</feature>
<dbReference type="Proteomes" id="UP000226031">
    <property type="component" value="Unassembled WGS sequence"/>
</dbReference>
<protein>
    <recommendedName>
        <fullName evidence="4">NACHT domain-containing protein</fullName>
    </recommendedName>
</protein>
<name>A0A2B7Z021_9EURO</name>
<reference evidence="5 6" key="1">
    <citation type="submission" date="2017-10" db="EMBL/GenBank/DDBJ databases">
        <title>Comparative genomics in systemic dimorphic fungi from Ajellomycetaceae.</title>
        <authorList>
            <person name="Munoz J.F."/>
            <person name="Mcewen J.G."/>
            <person name="Clay O.K."/>
            <person name="Cuomo C.A."/>
        </authorList>
    </citation>
    <scope>NUCLEOTIDE SEQUENCE [LARGE SCALE GENOMIC DNA]</scope>
    <source>
        <strain evidence="5 6">UAMH4076</strain>
    </source>
</reference>
<evidence type="ECO:0000256" key="1">
    <source>
        <dbReference type="ARBA" id="ARBA00022574"/>
    </source>
</evidence>
<dbReference type="SUPFAM" id="SSF50960">
    <property type="entry name" value="TolB, C-terminal domain"/>
    <property type="match status" value="1"/>
</dbReference>
<dbReference type="STRING" id="73230.A0A2B7Z021"/>
<feature type="repeat" description="WD" evidence="3">
    <location>
        <begin position="1059"/>
        <end position="1100"/>
    </location>
</feature>
<feature type="repeat" description="WD" evidence="3">
    <location>
        <begin position="1018"/>
        <end position="1059"/>
    </location>
</feature>
<dbReference type="GO" id="GO:0009116">
    <property type="term" value="P:nucleoside metabolic process"/>
    <property type="evidence" value="ECO:0007669"/>
    <property type="project" value="InterPro"/>
</dbReference>
<gene>
    <name evidence="5" type="ORF">GX50_07538</name>
</gene>
<dbReference type="PRINTS" id="PR00320">
    <property type="entry name" value="GPROTEINBRPT"/>
</dbReference>
<feature type="repeat" description="WD" evidence="3">
    <location>
        <begin position="1196"/>
        <end position="1221"/>
    </location>
</feature>
<organism evidence="5 6">
    <name type="scientific">[Emmonsia] crescens</name>
    <dbReference type="NCBI Taxonomy" id="73230"/>
    <lineage>
        <taxon>Eukaryota</taxon>
        <taxon>Fungi</taxon>
        <taxon>Dikarya</taxon>
        <taxon>Ascomycota</taxon>
        <taxon>Pezizomycotina</taxon>
        <taxon>Eurotiomycetes</taxon>
        <taxon>Eurotiomycetidae</taxon>
        <taxon>Onygenales</taxon>
        <taxon>Ajellomycetaceae</taxon>
        <taxon>Emergomyces</taxon>
    </lineage>
</organism>
<dbReference type="VEuPathDB" id="FungiDB:EMCG_07239"/>
<dbReference type="PROSITE" id="PS50294">
    <property type="entry name" value="WD_REPEATS_REGION"/>
    <property type="match status" value="4"/>
</dbReference>
<dbReference type="InterPro" id="IPR001680">
    <property type="entry name" value="WD40_rpt"/>
</dbReference>
<dbReference type="SUPFAM" id="SSF53167">
    <property type="entry name" value="Purine and uridine phosphorylases"/>
    <property type="match status" value="1"/>
</dbReference>
<dbReference type="CDD" id="cd00200">
    <property type="entry name" value="WD40"/>
    <property type="match status" value="1"/>
</dbReference>
<dbReference type="PROSITE" id="PS00678">
    <property type="entry name" value="WD_REPEATS_1"/>
    <property type="match status" value="3"/>
</dbReference>
<keyword evidence="2" id="KW-0677">Repeat</keyword>
<dbReference type="Gene3D" id="3.40.50.1580">
    <property type="entry name" value="Nucleoside phosphorylase domain"/>
    <property type="match status" value="1"/>
</dbReference>
<comment type="caution">
    <text evidence="5">The sequence shown here is derived from an EMBL/GenBank/DDBJ whole genome shotgun (WGS) entry which is preliminary data.</text>
</comment>
<dbReference type="SUPFAM" id="SSF52540">
    <property type="entry name" value="P-loop containing nucleoside triphosphate hydrolases"/>
    <property type="match status" value="1"/>
</dbReference>
<proteinExistence type="predicted"/>
<dbReference type="SMART" id="SM00320">
    <property type="entry name" value="WD40"/>
    <property type="match status" value="11"/>
</dbReference>
<dbReference type="InterPro" id="IPR056884">
    <property type="entry name" value="NPHP3-like_N"/>
</dbReference>
<dbReference type="InterPro" id="IPR020472">
    <property type="entry name" value="WD40_PAC1"/>
</dbReference>
<feature type="domain" description="NACHT" evidence="4">
    <location>
        <begin position="374"/>
        <end position="524"/>
    </location>
</feature>
<accession>A0A2B7Z021</accession>
<evidence type="ECO:0000259" key="4">
    <source>
        <dbReference type="PROSITE" id="PS50837"/>
    </source>
</evidence>
<dbReference type="InterPro" id="IPR019775">
    <property type="entry name" value="WD40_repeat_CS"/>
</dbReference>
<dbReference type="SUPFAM" id="SSF50978">
    <property type="entry name" value="WD40 repeat-like"/>
    <property type="match status" value="2"/>
</dbReference>
<dbReference type="Pfam" id="PF00400">
    <property type="entry name" value="WD40"/>
    <property type="match status" value="7"/>
</dbReference>
<evidence type="ECO:0000256" key="3">
    <source>
        <dbReference type="PROSITE-ProRule" id="PRU00221"/>
    </source>
</evidence>
<evidence type="ECO:0000256" key="2">
    <source>
        <dbReference type="ARBA" id="ARBA00022737"/>
    </source>
</evidence>